<evidence type="ECO:0000313" key="2">
    <source>
        <dbReference type="Proteomes" id="UP000254337"/>
    </source>
</evidence>
<dbReference type="OrthoDB" id="2058851at2"/>
<dbReference type="RefSeq" id="WP_087476846.1">
    <property type="nucleotide sequence ID" value="NZ_PSNP01000023.1"/>
</dbReference>
<dbReference type="EMBL" id="CP029462">
    <property type="protein sequence ID" value="AXL21821.1"/>
    <property type="molecule type" value="Genomic_DNA"/>
</dbReference>
<protein>
    <submittedName>
        <fullName evidence="1">Excinuclease ATPase subunit</fullName>
    </submittedName>
</protein>
<evidence type="ECO:0000313" key="1">
    <source>
        <dbReference type="EMBL" id="AXL21821.1"/>
    </source>
</evidence>
<dbReference type="AlphaFoldDB" id="A0A346B128"/>
<dbReference type="KEGG" id="meg:DKB62_09735"/>
<name>A0A346B128_9FIRM</name>
<accession>A0A346B128</accession>
<dbReference type="Proteomes" id="UP000254337">
    <property type="component" value="Chromosome"/>
</dbReference>
<sequence length="62" mass="6876">MTWGPCFMYYRCPQCGKKFKYAIDLIPEFGDAFGTCPDCHAGGVLEGEGARTKDDGAYEEVE</sequence>
<proteinExistence type="predicted"/>
<keyword evidence="2" id="KW-1185">Reference proteome</keyword>
<reference evidence="1 2" key="1">
    <citation type="submission" date="2018-05" db="EMBL/GenBank/DDBJ databases">
        <title>Complete genome sequence of Megasphaera sp. AJH120T, isolated from the ceca of a chicken.</title>
        <authorList>
            <person name="Maki J."/>
            <person name="Looft T."/>
        </authorList>
    </citation>
    <scope>NUCLEOTIDE SEQUENCE [LARGE SCALE GENOMIC DNA]</scope>
    <source>
        <strain evidence="1 2">AJH120</strain>
    </source>
</reference>
<gene>
    <name evidence="1" type="ORF">DKB62_09735</name>
</gene>
<organism evidence="1 2">
    <name type="scientific">Megasphaera stantonii</name>
    <dbReference type="NCBI Taxonomy" id="2144175"/>
    <lineage>
        <taxon>Bacteria</taxon>
        <taxon>Bacillati</taxon>
        <taxon>Bacillota</taxon>
        <taxon>Negativicutes</taxon>
        <taxon>Veillonellales</taxon>
        <taxon>Veillonellaceae</taxon>
        <taxon>Megasphaera</taxon>
    </lineage>
</organism>